<gene>
    <name evidence="1" type="ORF">GMARGA_LOCUS29002</name>
</gene>
<protein>
    <submittedName>
        <fullName evidence="1">20943_t:CDS:1</fullName>
    </submittedName>
</protein>
<organism evidence="1 2">
    <name type="scientific">Gigaspora margarita</name>
    <dbReference type="NCBI Taxonomy" id="4874"/>
    <lineage>
        <taxon>Eukaryota</taxon>
        <taxon>Fungi</taxon>
        <taxon>Fungi incertae sedis</taxon>
        <taxon>Mucoromycota</taxon>
        <taxon>Glomeromycotina</taxon>
        <taxon>Glomeromycetes</taxon>
        <taxon>Diversisporales</taxon>
        <taxon>Gigasporaceae</taxon>
        <taxon>Gigaspora</taxon>
    </lineage>
</organism>
<dbReference type="Proteomes" id="UP000789901">
    <property type="component" value="Unassembled WGS sequence"/>
</dbReference>
<proteinExistence type="predicted"/>
<comment type="caution">
    <text evidence="1">The sequence shown here is derived from an EMBL/GenBank/DDBJ whole genome shotgun (WGS) entry which is preliminary data.</text>
</comment>
<name>A0ABN7WBJ2_GIGMA</name>
<feature type="non-terminal residue" evidence="1">
    <location>
        <position position="72"/>
    </location>
</feature>
<sequence length="72" mass="8704">MLILLQNKEWNEQWYELDQKVYIVLYISSLSDIQKIPEMKVEWYMETVTDAYQNTISTGFIIKLILLVIKFK</sequence>
<keyword evidence="2" id="KW-1185">Reference proteome</keyword>
<accession>A0ABN7WBJ2</accession>
<dbReference type="EMBL" id="CAJVQB010038246">
    <property type="protein sequence ID" value="CAG8826031.1"/>
    <property type="molecule type" value="Genomic_DNA"/>
</dbReference>
<evidence type="ECO:0000313" key="1">
    <source>
        <dbReference type="EMBL" id="CAG8826031.1"/>
    </source>
</evidence>
<evidence type="ECO:0000313" key="2">
    <source>
        <dbReference type="Proteomes" id="UP000789901"/>
    </source>
</evidence>
<reference evidence="1 2" key="1">
    <citation type="submission" date="2021-06" db="EMBL/GenBank/DDBJ databases">
        <authorList>
            <person name="Kallberg Y."/>
            <person name="Tangrot J."/>
            <person name="Rosling A."/>
        </authorList>
    </citation>
    <scope>NUCLEOTIDE SEQUENCE [LARGE SCALE GENOMIC DNA]</scope>
    <source>
        <strain evidence="1 2">120-4 pot B 10/14</strain>
    </source>
</reference>